<dbReference type="GO" id="GO:0000082">
    <property type="term" value="P:G1/S transition of mitotic cell cycle"/>
    <property type="evidence" value="ECO:0007669"/>
    <property type="project" value="InterPro"/>
</dbReference>
<feature type="region of interest" description="Disordered" evidence="9">
    <location>
        <begin position="240"/>
        <end position="313"/>
    </location>
</feature>
<dbReference type="AlphaFoldDB" id="Q759P2"/>
<dbReference type="KEGG" id="ago:AGOS_ADR233W"/>
<dbReference type="GO" id="GO:0005737">
    <property type="term" value="C:cytoplasm"/>
    <property type="evidence" value="ECO:0000318"/>
    <property type="project" value="GO_Central"/>
</dbReference>
<accession>Q759P2</accession>
<evidence type="ECO:0000256" key="8">
    <source>
        <dbReference type="ARBA" id="ARBA00023242"/>
    </source>
</evidence>
<evidence type="ECO:0000256" key="7">
    <source>
        <dbReference type="ARBA" id="ARBA00023163"/>
    </source>
</evidence>
<feature type="compositionally biased region" description="Basic and acidic residues" evidence="9">
    <location>
        <begin position="1"/>
        <end position="14"/>
    </location>
</feature>
<evidence type="ECO:0000313" key="11">
    <source>
        <dbReference type="Proteomes" id="UP000000591"/>
    </source>
</evidence>
<dbReference type="GO" id="GO:0033309">
    <property type="term" value="C:SBF transcription complex"/>
    <property type="evidence" value="ECO:0000318"/>
    <property type="project" value="GO_Central"/>
</dbReference>
<evidence type="ECO:0000256" key="9">
    <source>
        <dbReference type="SAM" id="MobiDB-lite"/>
    </source>
</evidence>
<dbReference type="GeneID" id="4620491"/>
<comment type="subcellular location">
    <subcellularLocation>
        <location evidence="2">Cytoplasm</location>
    </subcellularLocation>
    <subcellularLocation>
        <location evidence="1">Nucleus</location>
    </subcellularLocation>
</comment>
<dbReference type="GO" id="GO:0003712">
    <property type="term" value="F:transcription coregulator activity"/>
    <property type="evidence" value="ECO:0000318"/>
    <property type="project" value="GO_Central"/>
</dbReference>
<dbReference type="FunCoup" id="Q759P2">
    <property type="interactions" value="45"/>
</dbReference>
<dbReference type="OrthoDB" id="2359117at2759"/>
<name>Q759P2_EREGS</name>
<keyword evidence="11" id="KW-1185">Reference proteome</keyword>
<feature type="compositionally biased region" description="Low complexity" evidence="9">
    <location>
        <begin position="134"/>
        <end position="156"/>
    </location>
</feature>
<dbReference type="PANTHER" id="PTHR28246">
    <property type="entry name" value="G1-SPECIFIC TRANSCRIPTIONAL REPRESSOR WHI5-RELATED"/>
    <property type="match status" value="1"/>
</dbReference>
<keyword evidence="5" id="KW-0678">Repressor</keyword>
<dbReference type="OMA" id="HREWRRD"/>
<dbReference type="InterPro" id="IPR013734">
    <property type="entry name" value="TF_Nrm1/Whi5"/>
</dbReference>
<evidence type="ECO:0000256" key="1">
    <source>
        <dbReference type="ARBA" id="ARBA00004123"/>
    </source>
</evidence>
<sequence>MVNTPHREWRRDGQDEGSPQTPSPPRSGPRRLGGSPSTVSPGVRSRLLAPTTPKSRASEMFLSPSPTLRSPAAQAPPRDSDKPIREISFNLKTRLNYAFVKLQNGWQDKTLPELEEALEGSPRKRHERSPVGPAEEYSNAYATAAAGADGAAENSAQSAFLRALSSPKKKPRSESVGQGSPPRLPMFPSHNEPSEVEAIETLMALSSAQKRLPHPARDAGAFLGAQPAALGQFPTFAAAPAPAATVHRSSLSSDSSDSSASSLKRALVKPFGLAPAEVPHQAQQAQHSEVQTDVETDVEEALTSDTEDAPVTD</sequence>
<proteinExistence type="inferred from homology"/>
<keyword evidence="7" id="KW-0804">Transcription</keyword>
<evidence type="ECO:0000313" key="10">
    <source>
        <dbReference type="EMBL" id="AAS52153.1"/>
    </source>
</evidence>
<dbReference type="HOGENOM" id="CLU_047047_0_0_1"/>
<reference evidence="10 11" key="1">
    <citation type="journal article" date="2004" name="Science">
        <title>The Ashbya gossypii genome as a tool for mapping the ancient Saccharomyces cerevisiae genome.</title>
        <authorList>
            <person name="Dietrich F.S."/>
            <person name="Voegeli S."/>
            <person name="Brachat S."/>
            <person name="Lerch A."/>
            <person name="Gates K."/>
            <person name="Steiner S."/>
            <person name="Mohr C."/>
            <person name="Pohlmann R."/>
            <person name="Luedi P."/>
            <person name="Choi S."/>
            <person name="Wing R.A."/>
            <person name="Flavier A."/>
            <person name="Gaffney T.D."/>
            <person name="Philippsen P."/>
        </authorList>
    </citation>
    <scope>NUCLEOTIDE SEQUENCE [LARGE SCALE GENOMIC DNA]</scope>
    <source>
        <strain evidence="11">ATCC 10895 / CBS 109.51 / FGSC 9923 / NRRL Y-1056</strain>
    </source>
</reference>
<dbReference type="InterPro" id="IPR039198">
    <property type="entry name" value="Srl3/Whi5"/>
</dbReference>
<feature type="region of interest" description="Disordered" evidence="9">
    <location>
        <begin position="1"/>
        <end position="85"/>
    </location>
</feature>
<evidence type="ECO:0000256" key="3">
    <source>
        <dbReference type="ARBA" id="ARBA00006922"/>
    </source>
</evidence>
<dbReference type="RefSeq" id="NP_984329.1">
    <property type="nucleotide sequence ID" value="NM_209682.1"/>
</dbReference>
<reference evidence="11" key="2">
    <citation type="journal article" date="2013" name="G3 (Bethesda)">
        <title>Genomes of Ashbya fungi isolated from insects reveal four mating-type loci, numerous translocations, lack of transposons, and distinct gene duplications.</title>
        <authorList>
            <person name="Dietrich F.S."/>
            <person name="Voegeli S."/>
            <person name="Kuo S."/>
            <person name="Philippsen P."/>
        </authorList>
    </citation>
    <scope>GENOME REANNOTATION</scope>
    <source>
        <strain evidence="11">ATCC 10895 / CBS 109.51 / FGSC 9923 / NRRL Y-1056</strain>
    </source>
</reference>
<dbReference type="Proteomes" id="UP000000591">
    <property type="component" value="Chromosome IV"/>
</dbReference>
<dbReference type="PANTHER" id="PTHR28246:SF1">
    <property type="entry name" value="G1-SPECIFIC TRANSCRIPTIONAL REPRESSOR WHI5-RELATED"/>
    <property type="match status" value="1"/>
</dbReference>
<keyword evidence="4" id="KW-0963">Cytoplasm</keyword>
<evidence type="ECO:0000256" key="2">
    <source>
        <dbReference type="ARBA" id="ARBA00004496"/>
    </source>
</evidence>
<comment type="similarity">
    <text evidence="3">Belongs to the WHI5/NRM1 family.</text>
</comment>
<gene>
    <name evidence="10" type="ORF">AGOS_ADR233W</name>
</gene>
<dbReference type="STRING" id="284811.Q759P2"/>
<organism evidence="10 11">
    <name type="scientific">Eremothecium gossypii (strain ATCC 10895 / CBS 109.51 / FGSC 9923 / NRRL Y-1056)</name>
    <name type="common">Yeast</name>
    <name type="synonym">Ashbya gossypii</name>
    <dbReference type="NCBI Taxonomy" id="284811"/>
    <lineage>
        <taxon>Eukaryota</taxon>
        <taxon>Fungi</taxon>
        <taxon>Dikarya</taxon>
        <taxon>Ascomycota</taxon>
        <taxon>Saccharomycotina</taxon>
        <taxon>Saccharomycetes</taxon>
        <taxon>Saccharomycetales</taxon>
        <taxon>Saccharomycetaceae</taxon>
        <taxon>Eremothecium</taxon>
    </lineage>
</organism>
<keyword evidence="8" id="KW-0539">Nucleus</keyword>
<dbReference type="InParanoid" id="Q759P2"/>
<evidence type="ECO:0000256" key="4">
    <source>
        <dbReference type="ARBA" id="ARBA00022490"/>
    </source>
</evidence>
<feature type="compositionally biased region" description="Acidic residues" evidence="9">
    <location>
        <begin position="292"/>
        <end position="313"/>
    </location>
</feature>
<evidence type="ECO:0000256" key="6">
    <source>
        <dbReference type="ARBA" id="ARBA00023015"/>
    </source>
</evidence>
<protein>
    <submittedName>
        <fullName evidence="10">ADR233Wp</fullName>
    </submittedName>
</protein>
<feature type="compositionally biased region" description="Low complexity" evidence="9">
    <location>
        <begin position="240"/>
        <end position="263"/>
    </location>
</feature>
<keyword evidence="6" id="KW-0805">Transcription regulation</keyword>
<dbReference type="EMBL" id="AE016817">
    <property type="protein sequence ID" value="AAS52153.1"/>
    <property type="molecule type" value="Genomic_DNA"/>
</dbReference>
<dbReference type="eggNOG" id="ENOG502RW1U">
    <property type="taxonomic scope" value="Eukaryota"/>
</dbReference>
<dbReference type="Pfam" id="PF08528">
    <property type="entry name" value="Whi5"/>
    <property type="match status" value="1"/>
</dbReference>
<evidence type="ECO:0000256" key="5">
    <source>
        <dbReference type="ARBA" id="ARBA00022491"/>
    </source>
</evidence>
<feature type="region of interest" description="Disordered" evidence="9">
    <location>
        <begin position="105"/>
        <end position="195"/>
    </location>
</feature>